<accession>A0A3N4LC74</accession>
<dbReference type="PANTHER" id="PTHR14187">
    <property type="entry name" value="ALPHA KINASE/ELONGATION FACTOR 2 KINASE"/>
    <property type="match status" value="1"/>
</dbReference>
<dbReference type="PANTHER" id="PTHR14187:SF5">
    <property type="entry name" value="HEAT SHOCK 70 KDA PROTEIN 12A"/>
    <property type="match status" value="1"/>
</dbReference>
<dbReference type="EMBL" id="ML121654">
    <property type="protein sequence ID" value="RPB18251.1"/>
    <property type="molecule type" value="Genomic_DNA"/>
</dbReference>
<keyword evidence="2" id="KW-1185">Reference proteome</keyword>
<dbReference type="SUPFAM" id="SSF53067">
    <property type="entry name" value="Actin-like ATPase domain"/>
    <property type="match status" value="2"/>
</dbReference>
<sequence>MSRLIIGIDFGTVASGAAFTFVNLQGEQVTSFASNNINLVLPPAFQFSIPTEAFSKFPSQLCNIGTGMKWGFEAKGEARGVKMKFMKLAFGGYPGLDNRALNLSMGTHIPIGWTAGTLIEVYLRFLHDCIMEYIASSIPPDFSTLTRHYCFTVPVAWTDDQKNGFLAIARAAGITSNNATMEYIQEPHAALLYLLSSPLYTIPEGNCFIIADCGGGTLDLASYKRVKDSKSSRIRVESISQSSSLCGSIFVNQAIRELVSTRIGEERLQSESHTDLFCVLDRKFESLKVGFTGQYWRDSLRIDIGQDITIPAANIIKGVLTITLEDMVYAFSKPLDCVKALVKEQVELVEKKGRRVTSVFLLGGFGASIYVADQLQTFLAASYNGRIRLEQIQYNDQVVALGAVRHGIGNITVSHT</sequence>
<gene>
    <name evidence="1" type="ORF">L211DRAFT_127649</name>
</gene>
<dbReference type="InParanoid" id="A0A3N4LC74"/>
<evidence type="ECO:0000313" key="1">
    <source>
        <dbReference type="EMBL" id="RPB18251.1"/>
    </source>
</evidence>
<dbReference type="CDD" id="cd10170">
    <property type="entry name" value="ASKHA_NBD_HSP70"/>
    <property type="match status" value="1"/>
</dbReference>
<evidence type="ECO:0008006" key="3">
    <source>
        <dbReference type="Google" id="ProtNLM"/>
    </source>
</evidence>
<dbReference type="Gene3D" id="3.30.420.40">
    <property type="match status" value="2"/>
</dbReference>
<dbReference type="InterPro" id="IPR043129">
    <property type="entry name" value="ATPase_NBD"/>
</dbReference>
<dbReference type="Gene3D" id="3.90.640.10">
    <property type="entry name" value="Actin, Chain A, domain 4"/>
    <property type="match status" value="1"/>
</dbReference>
<protein>
    <recommendedName>
        <fullName evidence="3">Actin-like ATPase domain-containing protein</fullName>
    </recommendedName>
</protein>
<dbReference type="STRING" id="1051890.A0A3N4LC74"/>
<name>A0A3N4LC74_9PEZI</name>
<dbReference type="OrthoDB" id="3673885at2759"/>
<organism evidence="1 2">
    <name type="scientific">Terfezia boudieri ATCC MYA-4762</name>
    <dbReference type="NCBI Taxonomy" id="1051890"/>
    <lineage>
        <taxon>Eukaryota</taxon>
        <taxon>Fungi</taxon>
        <taxon>Dikarya</taxon>
        <taxon>Ascomycota</taxon>
        <taxon>Pezizomycotina</taxon>
        <taxon>Pezizomycetes</taxon>
        <taxon>Pezizales</taxon>
        <taxon>Pezizaceae</taxon>
        <taxon>Terfezia</taxon>
    </lineage>
</organism>
<reference evidence="1 2" key="1">
    <citation type="journal article" date="2018" name="Nat. Ecol. Evol.">
        <title>Pezizomycetes genomes reveal the molecular basis of ectomycorrhizal truffle lifestyle.</title>
        <authorList>
            <person name="Murat C."/>
            <person name="Payen T."/>
            <person name="Noel B."/>
            <person name="Kuo A."/>
            <person name="Morin E."/>
            <person name="Chen J."/>
            <person name="Kohler A."/>
            <person name="Krizsan K."/>
            <person name="Balestrini R."/>
            <person name="Da Silva C."/>
            <person name="Montanini B."/>
            <person name="Hainaut M."/>
            <person name="Levati E."/>
            <person name="Barry K.W."/>
            <person name="Belfiori B."/>
            <person name="Cichocki N."/>
            <person name="Clum A."/>
            <person name="Dockter R.B."/>
            <person name="Fauchery L."/>
            <person name="Guy J."/>
            <person name="Iotti M."/>
            <person name="Le Tacon F."/>
            <person name="Lindquist E.A."/>
            <person name="Lipzen A."/>
            <person name="Malagnac F."/>
            <person name="Mello A."/>
            <person name="Molinier V."/>
            <person name="Miyauchi S."/>
            <person name="Poulain J."/>
            <person name="Riccioni C."/>
            <person name="Rubini A."/>
            <person name="Sitrit Y."/>
            <person name="Splivallo R."/>
            <person name="Traeger S."/>
            <person name="Wang M."/>
            <person name="Zifcakova L."/>
            <person name="Wipf D."/>
            <person name="Zambonelli A."/>
            <person name="Paolocci F."/>
            <person name="Nowrousian M."/>
            <person name="Ottonello S."/>
            <person name="Baldrian P."/>
            <person name="Spatafora J.W."/>
            <person name="Henrissat B."/>
            <person name="Nagy L.G."/>
            <person name="Aury J.M."/>
            <person name="Wincker P."/>
            <person name="Grigoriev I.V."/>
            <person name="Bonfante P."/>
            <person name="Martin F.M."/>
        </authorList>
    </citation>
    <scope>NUCLEOTIDE SEQUENCE [LARGE SCALE GENOMIC DNA]</scope>
    <source>
        <strain evidence="1 2">ATCC MYA-4762</strain>
    </source>
</reference>
<evidence type="ECO:0000313" key="2">
    <source>
        <dbReference type="Proteomes" id="UP000267821"/>
    </source>
</evidence>
<dbReference type="AlphaFoldDB" id="A0A3N4LC74"/>
<dbReference type="Proteomes" id="UP000267821">
    <property type="component" value="Unassembled WGS sequence"/>
</dbReference>
<proteinExistence type="predicted"/>